<dbReference type="AlphaFoldDB" id="A0A368JLS6"/>
<protein>
    <submittedName>
        <fullName evidence="1">Agarase</fullName>
    </submittedName>
</protein>
<reference evidence="1 2" key="1">
    <citation type="submission" date="2018-07" db="EMBL/GenBank/DDBJ databases">
        <title>Genome analysis of Larkinella rosea.</title>
        <authorList>
            <person name="Zhou Z."/>
            <person name="Wang G."/>
        </authorList>
    </citation>
    <scope>NUCLEOTIDE SEQUENCE [LARGE SCALE GENOMIC DNA]</scope>
    <source>
        <strain evidence="2">zzj9</strain>
    </source>
</reference>
<name>A0A368JLS6_9BACT</name>
<accession>A0A368JLS6</accession>
<dbReference type="Gene3D" id="3.20.20.80">
    <property type="entry name" value="Glycosidases"/>
    <property type="match status" value="2"/>
</dbReference>
<dbReference type="SUPFAM" id="SSF51445">
    <property type="entry name" value="(Trans)glycosidases"/>
    <property type="match status" value="1"/>
</dbReference>
<evidence type="ECO:0000313" key="2">
    <source>
        <dbReference type="Proteomes" id="UP000253383"/>
    </source>
</evidence>
<sequence length="369" mass="43425">MTGCLGVEAFPIRKGKRYFSIQKANGRFFLKDPTGKPFFSIGLNHIDSATLRYPENGKIWQEKYQNSLKEWLTKDVSPNLKKWGFNTVGWTQEVVNRGMTNHRHSRNFTAEEYRWLNMPYCHMLHFADFHQWDAEVRHPDFFSQDFRDWCDYVARDEAARLADDPNLIGYFYLDCPIWVHTTNKNKWKGPIFDPELLRTESGKKELSRIARQYYKVTHEAVRRYDTNHLILGDRYEASKLLSEEVIQAALPYVDVLSFQHFSTPPQILQNLDFWYKKTGLPTLVADCSHAIIDKNTGHEEHTSQGYEEIYTHLRKAPSCIGYHLCGAYLENRVRKKGLLTEQEKPNDVFIQQVKKVNLEMEAWVSDFKR</sequence>
<comment type="caution">
    <text evidence="1">The sequence shown here is derived from an EMBL/GenBank/DDBJ whole genome shotgun (WGS) entry which is preliminary data.</text>
</comment>
<evidence type="ECO:0000313" key="1">
    <source>
        <dbReference type="EMBL" id="RCR67513.1"/>
    </source>
</evidence>
<dbReference type="Proteomes" id="UP000253383">
    <property type="component" value="Unassembled WGS sequence"/>
</dbReference>
<dbReference type="OrthoDB" id="9760450at2"/>
<gene>
    <name evidence="1" type="ORF">DUE52_22125</name>
</gene>
<proteinExistence type="predicted"/>
<dbReference type="EMBL" id="QOWE01000019">
    <property type="protein sequence ID" value="RCR67513.1"/>
    <property type="molecule type" value="Genomic_DNA"/>
</dbReference>
<organism evidence="1 2">
    <name type="scientific">Larkinella punicea</name>
    <dbReference type="NCBI Taxonomy" id="2315727"/>
    <lineage>
        <taxon>Bacteria</taxon>
        <taxon>Pseudomonadati</taxon>
        <taxon>Bacteroidota</taxon>
        <taxon>Cytophagia</taxon>
        <taxon>Cytophagales</taxon>
        <taxon>Spirosomataceae</taxon>
        <taxon>Larkinella</taxon>
    </lineage>
</organism>
<dbReference type="InterPro" id="IPR017853">
    <property type="entry name" value="GH"/>
</dbReference>
<keyword evidence="2" id="KW-1185">Reference proteome</keyword>